<comment type="similarity">
    <text evidence="1">Belongs to the SUN family.</text>
</comment>
<evidence type="ECO:0008006" key="5">
    <source>
        <dbReference type="Google" id="ProtNLM"/>
    </source>
</evidence>
<protein>
    <recommendedName>
        <fullName evidence="5">SUN-domain-containing protein</fullName>
    </recommendedName>
</protein>
<sequence length="296" mass="31153">MLSGISLQNVALFLAVGSLSVAADPADFKRGNTCSFPTNDGLVSITPNEQNGGWAMNTNQQCTSGNYCPYACPSGQLMAQWDTSATSYTYPESQYGGLHCNDDGTVSKPFSNKGYCYDGKGTVKVNNNAGSDVAFCQTVLPGNEAMLIPTNIGSGSTETIAVPGTEYWAQTAAHYYINPPGVSTSDACAWGTSSNTYGNWAPYVAGANMDGSQNTFVKIGWNPVYLSAYSNTKPNFGIRITCDDESKCNGLQCEIDPSNGVNSVNASSSQTGSGSAKYCVVTAEQGSTAKIEVFRV</sequence>
<dbReference type="Pfam" id="PF03856">
    <property type="entry name" value="SUN"/>
    <property type="match status" value="1"/>
</dbReference>
<proteinExistence type="inferred from homology"/>
<dbReference type="PANTHER" id="PTHR31654:SF0">
    <property type="entry name" value="SECRETED BETA-GLUCOSIDASE ADG3-RELATED"/>
    <property type="match status" value="1"/>
</dbReference>
<dbReference type="InterPro" id="IPR053088">
    <property type="entry name" value="Beta-glucosidase/SUN-like"/>
</dbReference>
<reference evidence="4" key="1">
    <citation type="submission" date="2016-05" db="EMBL/GenBank/DDBJ databases">
        <title>Comparative genomics of biotechnologically important yeasts.</title>
        <authorList>
            <consortium name="DOE Joint Genome Institute"/>
            <person name="Riley R."/>
            <person name="Haridas S."/>
            <person name="Wolfe K.H."/>
            <person name="Lopes M.R."/>
            <person name="Hittinger C.T."/>
            <person name="Goker M."/>
            <person name="Salamov A."/>
            <person name="Wisecaver J."/>
            <person name="Long T.M."/>
            <person name="Aerts A.L."/>
            <person name="Barry K."/>
            <person name="Choi C."/>
            <person name="Clum A."/>
            <person name="Coughlan A.Y."/>
            <person name="Deshpande S."/>
            <person name="Douglass A.P."/>
            <person name="Hanson S.J."/>
            <person name="Klenk H.-P."/>
            <person name="Labutti K."/>
            <person name="Lapidus A."/>
            <person name="Lindquist E."/>
            <person name="Lipzen A."/>
            <person name="Meier-Kolthoff J.P."/>
            <person name="Ohm R.A."/>
            <person name="Otillar R.P."/>
            <person name="Pangilinan J."/>
            <person name="Peng Y."/>
            <person name="Rokas A."/>
            <person name="Rosa C.A."/>
            <person name="Scheuner C."/>
            <person name="Sibirny A.A."/>
            <person name="Slot J.C."/>
            <person name="Stielow J.B."/>
            <person name="Sun H."/>
            <person name="Kurtzman C.P."/>
            <person name="Blackwell M."/>
            <person name="Grigoriev I.V."/>
            <person name="Jeffries T.W."/>
        </authorList>
    </citation>
    <scope>NUCLEOTIDE SEQUENCE [LARGE SCALE GENOMIC DNA]</scope>
    <source>
        <strain evidence="4">NRRL Y-2460</strain>
    </source>
</reference>
<evidence type="ECO:0000313" key="4">
    <source>
        <dbReference type="Proteomes" id="UP000094236"/>
    </source>
</evidence>
<feature type="signal peptide" evidence="2">
    <location>
        <begin position="1"/>
        <end position="23"/>
    </location>
</feature>
<accession>A0A1E4TWP9</accession>
<keyword evidence="4" id="KW-1185">Reference proteome</keyword>
<feature type="chain" id="PRO_5009163411" description="SUN-domain-containing protein" evidence="2">
    <location>
        <begin position="24"/>
        <end position="296"/>
    </location>
</feature>
<organism evidence="3 4">
    <name type="scientific">Pachysolen tannophilus NRRL Y-2460</name>
    <dbReference type="NCBI Taxonomy" id="669874"/>
    <lineage>
        <taxon>Eukaryota</taxon>
        <taxon>Fungi</taxon>
        <taxon>Dikarya</taxon>
        <taxon>Ascomycota</taxon>
        <taxon>Saccharomycotina</taxon>
        <taxon>Pichiomycetes</taxon>
        <taxon>Pachysolenaceae</taxon>
        <taxon>Pachysolen</taxon>
    </lineage>
</organism>
<name>A0A1E4TWP9_PACTA</name>
<dbReference type="EMBL" id="KV454013">
    <property type="protein sequence ID" value="ODV96185.1"/>
    <property type="molecule type" value="Genomic_DNA"/>
</dbReference>
<dbReference type="Proteomes" id="UP000094236">
    <property type="component" value="Unassembled WGS sequence"/>
</dbReference>
<dbReference type="AlphaFoldDB" id="A0A1E4TWP9"/>
<gene>
    <name evidence="3" type="ORF">PACTADRAFT_75355</name>
</gene>
<dbReference type="OrthoDB" id="5554151at2759"/>
<evidence type="ECO:0000256" key="2">
    <source>
        <dbReference type="SAM" id="SignalP"/>
    </source>
</evidence>
<dbReference type="STRING" id="669874.A0A1E4TWP9"/>
<dbReference type="InterPro" id="IPR005556">
    <property type="entry name" value="SUN"/>
</dbReference>
<dbReference type="PANTHER" id="PTHR31654">
    <property type="entry name" value="SECRETED BETA-GLUCOSIDASE ADG3-RELATED"/>
    <property type="match status" value="1"/>
</dbReference>
<evidence type="ECO:0000256" key="1">
    <source>
        <dbReference type="ARBA" id="ARBA00010579"/>
    </source>
</evidence>
<evidence type="ECO:0000313" key="3">
    <source>
        <dbReference type="EMBL" id="ODV96185.1"/>
    </source>
</evidence>
<keyword evidence="2" id="KW-0732">Signal</keyword>